<name>A0A4U6X8X3_9PEZI</name>
<evidence type="ECO:0000259" key="4">
    <source>
        <dbReference type="PROSITE" id="PS50878"/>
    </source>
</evidence>
<dbReference type="Gene3D" id="3.60.10.10">
    <property type="entry name" value="Endonuclease/exonuclease/phosphatase"/>
    <property type="match status" value="1"/>
</dbReference>
<dbReference type="SUPFAM" id="SSF56219">
    <property type="entry name" value="DNase I-like"/>
    <property type="match status" value="1"/>
</dbReference>
<dbReference type="AlphaFoldDB" id="A0A4U6X8X3"/>
<evidence type="ECO:0000313" key="5">
    <source>
        <dbReference type="EMBL" id="TKW51543.1"/>
    </source>
</evidence>
<dbReference type="STRING" id="1306861.A0A4U6X8X3"/>
<dbReference type="PROSITE" id="PS50878">
    <property type="entry name" value="RT_POL"/>
    <property type="match status" value="1"/>
</dbReference>
<dbReference type="Proteomes" id="UP000310108">
    <property type="component" value="Unassembled WGS sequence"/>
</dbReference>
<dbReference type="Pfam" id="PF14529">
    <property type="entry name" value="Exo_endo_phos_2"/>
    <property type="match status" value="1"/>
</dbReference>
<dbReference type="PANTHER" id="PTHR33481:SF1">
    <property type="entry name" value="ENDONUCLEASE_EXONUCLEASE_PHOSPHATASE DOMAIN-CONTAINING PROTEIN-RELATED"/>
    <property type="match status" value="1"/>
</dbReference>
<comment type="caution">
    <text evidence="5">The sequence shown here is derived from an EMBL/GenBank/DDBJ whole genome shotgun (WGS) entry which is preliminary data.</text>
</comment>
<dbReference type="InterPro" id="IPR005135">
    <property type="entry name" value="Endo/exonuclease/phosphatase"/>
</dbReference>
<evidence type="ECO:0000256" key="1">
    <source>
        <dbReference type="ARBA" id="ARBA00004173"/>
    </source>
</evidence>
<feature type="region of interest" description="Disordered" evidence="3">
    <location>
        <begin position="1148"/>
        <end position="1170"/>
    </location>
</feature>
<keyword evidence="2" id="KW-0496">Mitochondrion</keyword>
<dbReference type="PANTHER" id="PTHR33481">
    <property type="entry name" value="REVERSE TRANSCRIPTASE"/>
    <property type="match status" value="1"/>
</dbReference>
<gene>
    <name evidence="5" type="ORF">CTA1_8955</name>
</gene>
<keyword evidence="5" id="KW-0695">RNA-directed DNA polymerase</keyword>
<evidence type="ECO:0000256" key="2">
    <source>
        <dbReference type="ARBA" id="ARBA00023128"/>
    </source>
</evidence>
<comment type="subcellular location">
    <subcellularLocation>
        <location evidence="1">Mitochondrion</location>
    </subcellularLocation>
</comment>
<dbReference type="InterPro" id="IPR000477">
    <property type="entry name" value="RT_dom"/>
</dbReference>
<dbReference type="EMBL" id="PJEX01000298">
    <property type="protein sequence ID" value="TKW51543.1"/>
    <property type="molecule type" value="Genomic_DNA"/>
</dbReference>
<sequence>MAYAKRPQEHVSEGDRSCDARLDGPPVVGDQLVIWQANLAGSGVRLNEILGNASTKLKPPHVLALQDVPPSLSHKHSSAYEPAYMVDQELDEDGKLVPRIRRVAFYLHRSIDLSSWKVEFATGRNSNLVATLTLNTQCGDVMIHNAYNPTGQLNFDELMVSPITDSNSILLGDFNLHHKRWGGPKVKHEDAAAKRMLQQTDAAGMECVLPPGTITYQNGTHSSSTIDLVFAGSHLKGDRFDNCAITPLRIFEHTDHRVVRSVFRIGPRRDLSEHLLWKKCDQDKFENTASLLLEHVARREMNTTADIDVYVQDLLGALKDTIKKHVSKVLRKPHRPAFKPPSSSEIDESRAKEEGALRAFRGCRRRGRRHGRLWSKYEAAFRRTSYHIRTEKTREWREIAAERTTMRPWAMAKQSLKWCGSRETTHMPRLKRSDGSLCQDDAENAVCFRQSIWPETSTGGRPDPLPLPILPPERAEHDSSPIFDEDEVSTVCRRLEYGKGCGPDGVPSDAIKYAKVPLIPHLVHLMNACARLSYHPDEFKYSKIVALKKPAKSDYSLPKSWRPVALLSCVGKVLERLIADRLQQLAMKHNLLPGTQFGAAHRCTTKALEYLLTPIYKSFIHPGFKKAQETFKWLCTLLSLDIAGAYDHVRCQELLKILADKGIPAWIIHYVRSFLSARRSRIHFPGFVSDDFWVNIGIPQGSPLSPILFVFFTSPMLEKFKQENPTIDIVIAMSYVDDTYILVTSPSYKTNCEILAKWHDVVMGWAAPIGIRFDPSKYQVMHFRRSKTTSDYPDDIPAIDGLTKKNNLVPEERDSADENGVEDKRLTHLRILGLLVDHRLSWDAHITHMSCYKRISGSTWGAKLMDMRRLYYTSVRTIIAYAAPVWFVHFEGCGSHLQIRQKLVYKLQTLQNFCLRQISGAFRQTASMVLHKELHIDPIAIYLQRIAMSHRLRTLNTPEHKRLMDSQQQLYPGMRSSAVFDAHPYKKAYDLAETLLLTIKVELYRVKFPVPAAKIWGNKKSRNEYINDYAERQALAMSSMLWDEYLERRNKSSRTLFNVRPVAAKGEWLKENLECYKGLPKAQSTILIQCRTGVIGLNSFLNQAKLSETDMYPCGTGVHTVSHLLYKCISLVEARVHLPLVNKNLNKPDPANPKKRVGIRDKPGKTYKKRGETFTKPVKTNRKPYNDLTTLLTDHATVVTKWAIRHFGLEQYEWTNQHLLIGPSKKYDSLFEGT</sequence>
<reference evidence="5 6" key="1">
    <citation type="journal article" date="2019" name="PLoS ONE">
        <title>Comparative genome analysis indicates high evolutionary potential of pathogenicity genes in Colletotrichum tanaceti.</title>
        <authorList>
            <person name="Lelwala R.V."/>
            <person name="Korhonen P.K."/>
            <person name="Young N.D."/>
            <person name="Scott J.B."/>
            <person name="Ades P.A."/>
            <person name="Gasser R.B."/>
            <person name="Taylor P.W.J."/>
        </authorList>
    </citation>
    <scope>NUCLEOTIDE SEQUENCE [LARGE SCALE GENOMIC DNA]</scope>
    <source>
        <strain evidence="5">BRIP57314</strain>
    </source>
</reference>
<dbReference type="SUPFAM" id="SSF56672">
    <property type="entry name" value="DNA/RNA polymerases"/>
    <property type="match status" value="1"/>
</dbReference>
<dbReference type="Pfam" id="PF00078">
    <property type="entry name" value="RVT_1"/>
    <property type="match status" value="1"/>
</dbReference>
<dbReference type="GO" id="GO:0003964">
    <property type="term" value="F:RNA-directed DNA polymerase activity"/>
    <property type="evidence" value="ECO:0007669"/>
    <property type="project" value="UniProtKB-KW"/>
</dbReference>
<keyword evidence="6" id="KW-1185">Reference proteome</keyword>
<accession>A0A4U6X8X3</accession>
<feature type="region of interest" description="Disordered" evidence="3">
    <location>
        <begin position="1"/>
        <end position="22"/>
    </location>
</feature>
<evidence type="ECO:0000256" key="3">
    <source>
        <dbReference type="SAM" id="MobiDB-lite"/>
    </source>
</evidence>
<feature type="compositionally biased region" description="Basic and acidic residues" evidence="3">
    <location>
        <begin position="1158"/>
        <end position="1170"/>
    </location>
</feature>
<dbReference type="GO" id="GO:0005739">
    <property type="term" value="C:mitochondrion"/>
    <property type="evidence" value="ECO:0007669"/>
    <property type="project" value="UniProtKB-SubCell"/>
</dbReference>
<proteinExistence type="predicted"/>
<feature type="domain" description="Reverse transcriptase" evidence="4">
    <location>
        <begin position="528"/>
        <end position="836"/>
    </location>
</feature>
<organism evidence="5 6">
    <name type="scientific">Colletotrichum tanaceti</name>
    <dbReference type="NCBI Taxonomy" id="1306861"/>
    <lineage>
        <taxon>Eukaryota</taxon>
        <taxon>Fungi</taxon>
        <taxon>Dikarya</taxon>
        <taxon>Ascomycota</taxon>
        <taxon>Pezizomycotina</taxon>
        <taxon>Sordariomycetes</taxon>
        <taxon>Hypocreomycetidae</taxon>
        <taxon>Glomerellales</taxon>
        <taxon>Glomerellaceae</taxon>
        <taxon>Colletotrichum</taxon>
        <taxon>Colletotrichum destructivum species complex</taxon>
    </lineage>
</organism>
<dbReference type="CDD" id="cd01650">
    <property type="entry name" value="RT_nLTR_like"/>
    <property type="match status" value="1"/>
</dbReference>
<evidence type="ECO:0000313" key="6">
    <source>
        <dbReference type="Proteomes" id="UP000310108"/>
    </source>
</evidence>
<dbReference type="InterPro" id="IPR036691">
    <property type="entry name" value="Endo/exonu/phosph_ase_sf"/>
</dbReference>
<keyword evidence="5" id="KW-0808">Transferase</keyword>
<dbReference type="InterPro" id="IPR043502">
    <property type="entry name" value="DNA/RNA_pol_sf"/>
</dbReference>
<protein>
    <submittedName>
        <fullName evidence="5">Putative RNA-directed DNA polymerase from transposon X-element</fullName>
    </submittedName>
</protein>
<keyword evidence="5" id="KW-0548">Nucleotidyltransferase</keyword>